<keyword evidence="1" id="KW-0812">Transmembrane</keyword>
<dbReference type="Proteomes" id="UP001408789">
    <property type="component" value="Unassembled WGS sequence"/>
</dbReference>
<proteinExistence type="predicted"/>
<organism evidence="2 3">
    <name type="scientific">Deinandra increscens subsp. villosa</name>
    <dbReference type="NCBI Taxonomy" id="3103831"/>
    <lineage>
        <taxon>Eukaryota</taxon>
        <taxon>Viridiplantae</taxon>
        <taxon>Streptophyta</taxon>
        <taxon>Embryophyta</taxon>
        <taxon>Tracheophyta</taxon>
        <taxon>Spermatophyta</taxon>
        <taxon>Magnoliopsida</taxon>
        <taxon>eudicotyledons</taxon>
        <taxon>Gunneridae</taxon>
        <taxon>Pentapetalae</taxon>
        <taxon>asterids</taxon>
        <taxon>campanulids</taxon>
        <taxon>Asterales</taxon>
        <taxon>Asteraceae</taxon>
        <taxon>Asteroideae</taxon>
        <taxon>Heliantheae alliance</taxon>
        <taxon>Madieae</taxon>
        <taxon>Madiinae</taxon>
        <taxon>Deinandra</taxon>
    </lineage>
</organism>
<dbReference type="AlphaFoldDB" id="A0AAP0DWE1"/>
<keyword evidence="3" id="KW-1185">Reference proteome</keyword>
<dbReference type="EMBL" id="JBCNJP010000003">
    <property type="protein sequence ID" value="KAK9079877.1"/>
    <property type="molecule type" value="Genomic_DNA"/>
</dbReference>
<accession>A0AAP0DWE1</accession>
<sequence length="108" mass="12211">MKVMFSEPSIWVTATTVATLISLVYLCVAEVIGNHLQYSKFTNSNYSNNKKAGIKVSSRSGMLTLYTPAFLAGLVSFFFFPGGDLRFFLLKFAVTFHFFKRDFEVIDL</sequence>
<comment type="caution">
    <text evidence="2">The sequence shown here is derived from an EMBL/GenBank/DDBJ whole genome shotgun (WGS) entry which is preliminary data.</text>
</comment>
<gene>
    <name evidence="2" type="ORF">SSX86_001550</name>
</gene>
<evidence type="ECO:0000256" key="1">
    <source>
        <dbReference type="SAM" id="Phobius"/>
    </source>
</evidence>
<reference evidence="2 3" key="1">
    <citation type="submission" date="2024-04" db="EMBL/GenBank/DDBJ databases">
        <title>The reference genome of an endangered Asteraceae, Deinandra increscens subsp. villosa, native to the Central Coast of California.</title>
        <authorList>
            <person name="Guilliams M."/>
            <person name="Hasenstab-Lehman K."/>
            <person name="Meyer R."/>
            <person name="Mcevoy S."/>
        </authorList>
    </citation>
    <scope>NUCLEOTIDE SEQUENCE [LARGE SCALE GENOMIC DNA]</scope>
    <source>
        <tissue evidence="2">Leaf</tissue>
    </source>
</reference>
<feature type="transmembrane region" description="Helical" evidence="1">
    <location>
        <begin position="63"/>
        <end position="81"/>
    </location>
</feature>
<name>A0AAP0DWE1_9ASTR</name>
<evidence type="ECO:0000313" key="2">
    <source>
        <dbReference type="EMBL" id="KAK9079877.1"/>
    </source>
</evidence>
<protein>
    <submittedName>
        <fullName evidence="2">Uncharacterized protein</fullName>
    </submittedName>
</protein>
<keyword evidence="1" id="KW-1133">Transmembrane helix</keyword>
<keyword evidence="1" id="KW-0472">Membrane</keyword>
<evidence type="ECO:0000313" key="3">
    <source>
        <dbReference type="Proteomes" id="UP001408789"/>
    </source>
</evidence>